<feature type="repeat" description="WD" evidence="3">
    <location>
        <begin position="197"/>
        <end position="238"/>
    </location>
</feature>
<evidence type="ECO:0000256" key="1">
    <source>
        <dbReference type="ARBA" id="ARBA00022574"/>
    </source>
</evidence>
<protein>
    <submittedName>
        <fullName evidence="4">E3 ubiquitin-protein ligase LIN-1</fullName>
    </submittedName>
</protein>
<dbReference type="Gene3D" id="2.130.10.10">
    <property type="entry name" value="YVTN repeat-like/Quinoprotein amine dehydrogenase"/>
    <property type="match status" value="3"/>
</dbReference>
<dbReference type="PROSITE" id="PS50294">
    <property type="entry name" value="WD_REPEATS_REGION"/>
    <property type="match status" value="1"/>
</dbReference>
<evidence type="ECO:0000313" key="5">
    <source>
        <dbReference type="Proteomes" id="UP001412067"/>
    </source>
</evidence>
<proteinExistence type="predicted"/>
<dbReference type="Pfam" id="PF00400">
    <property type="entry name" value="WD40"/>
    <property type="match status" value="5"/>
</dbReference>
<evidence type="ECO:0000256" key="2">
    <source>
        <dbReference type="ARBA" id="ARBA00022737"/>
    </source>
</evidence>
<comment type="caution">
    <text evidence="4">The sequence shown here is derived from an EMBL/GenBank/DDBJ whole genome shotgun (WGS) entry which is preliminary data.</text>
</comment>
<dbReference type="SMART" id="SM00320">
    <property type="entry name" value="WD40"/>
    <property type="match status" value="7"/>
</dbReference>
<feature type="repeat" description="WD" evidence="3">
    <location>
        <begin position="239"/>
        <end position="270"/>
    </location>
</feature>
<dbReference type="CDD" id="cd00200">
    <property type="entry name" value="WD40"/>
    <property type="match status" value="1"/>
</dbReference>
<dbReference type="InterPro" id="IPR015943">
    <property type="entry name" value="WD40/YVTN_repeat-like_dom_sf"/>
</dbReference>
<feature type="repeat" description="WD" evidence="3">
    <location>
        <begin position="333"/>
        <end position="362"/>
    </location>
</feature>
<dbReference type="InterPro" id="IPR045182">
    <property type="entry name" value="JINGUBANG-like"/>
</dbReference>
<organism evidence="4 5">
    <name type="scientific">Platanthera guangdongensis</name>
    <dbReference type="NCBI Taxonomy" id="2320717"/>
    <lineage>
        <taxon>Eukaryota</taxon>
        <taxon>Viridiplantae</taxon>
        <taxon>Streptophyta</taxon>
        <taxon>Embryophyta</taxon>
        <taxon>Tracheophyta</taxon>
        <taxon>Spermatophyta</taxon>
        <taxon>Magnoliopsida</taxon>
        <taxon>Liliopsida</taxon>
        <taxon>Asparagales</taxon>
        <taxon>Orchidaceae</taxon>
        <taxon>Orchidoideae</taxon>
        <taxon>Orchideae</taxon>
        <taxon>Orchidinae</taxon>
        <taxon>Platanthera</taxon>
    </lineage>
</organism>
<dbReference type="SUPFAM" id="SSF50978">
    <property type="entry name" value="WD40 repeat-like"/>
    <property type="match status" value="1"/>
</dbReference>
<reference evidence="4 5" key="1">
    <citation type="journal article" date="2022" name="Nat. Plants">
        <title>Genomes of leafy and leafless Platanthera orchids illuminate the evolution of mycoheterotrophy.</title>
        <authorList>
            <person name="Li M.H."/>
            <person name="Liu K.W."/>
            <person name="Li Z."/>
            <person name="Lu H.C."/>
            <person name="Ye Q.L."/>
            <person name="Zhang D."/>
            <person name="Wang J.Y."/>
            <person name="Li Y.F."/>
            <person name="Zhong Z.M."/>
            <person name="Liu X."/>
            <person name="Yu X."/>
            <person name="Liu D.K."/>
            <person name="Tu X.D."/>
            <person name="Liu B."/>
            <person name="Hao Y."/>
            <person name="Liao X.Y."/>
            <person name="Jiang Y.T."/>
            <person name="Sun W.H."/>
            <person name="Chen J."/>
            <person name="Chen Y.Q."/>
            <person name="Ai Y."/>
            <person name="Zhai J.W."/>
            <person name="Wu S.S."/>
            <person name="Zhou Z."/>
            <person name="Hsiao Y.Y."/>
            <person name="Wu W.L."/>
            <person name="Chen Y.Y."/>
            <person name="Lin Y.F."/>
            <person name="Hsu J.L."/>
            <person name="Li C.Y."/>
            <person name="Wang Z.W."/>
            <person name="Zhao X."/>
            <person name="Zhong W.Y."/>
            <person name="Ma X.K."/>
            <person name="Ma L."/>
            <person name="Huang J."/>
            <person name="Chen G.Z."/>
            <person name="Huang M.Z."/>
            <person name="Huang L."/>
            <person name="Peng D.H."/>
            <person name="Luo Y.B."/>
            <person name="Zou S.Q."/>
            <person name="Chen S.P."/>
            <person name="Lan S."/>
            <person name="Tsai W.C."/>
            <person name="Van de Peer Y."/>
            <person name="Liu Z.J."/>
        </authorList>
    </citation>
    <scope>NUCLEOTIDE SEQUENCE [LARGE SCALE GENOMIC DNA]</scope>
    <source>
        <strain evidence="4">Lor288</strain>
    </source>
</reference>
<dbReference type="PANTHER" id="PTHR22844:SF336">
    <property type="entry name" value="PROTEIN JINGUBANG"/>
    <property type="match status" value="1"/>
</dbReference>
<gene>
    <name evidence="4" type="primary">CERBERUS</name>
    <name evidence="4" type="ORF">KSP40_PGU018995</name>
</gene>
<dbReference type="EMBL" id="JBBWWR010000006">
    <property type="protein sequence ID" value="KAK8965081.1"/>
    <property type="molecule type" value="Genomic_DNA"/>
</dbReference>
<evidence type="ECO:0000256" key="3">
    <source>
        <dbReference type="PROSITE-ProRule" id="PRU00221"/>
    </source>
</evidence>
<accession>A0ABR2MM73</accession>
<keyword evidence="5" id="KW-1185">Reference proteome</keyword>
<dbReference type="InterPro" id="IPR020472">
    <property type="entry name" value="WD40_PAC1"/>
</dbReference>
<dbReference type="PROSITE" id="PS50082">
    <property type="entry name" value="WD_REPEATS_2"/>
    <property type="match status" value="3"/>
</dbReference>
<sequence length="422" mass="45950">MSRSSIGSGRDSSSSSSAAAVSPFFYSDRCSIPLSGENSPCNMSPWHHSIPADLIGGNDPSGWSMTSIPGPVREEIGTGTFLIGSLIREEGRICSLAAAGPLLYTGSDSKNIRVWKNQKEYAAFKSSSGLVKAIVIANGDRILTGHKDGKIRVWQTSPKDPTVYKRIGSLPRLKDMFKYSFKPSNYVEVRRHRSALWIRHCDPVSCLSFCAEHGLLYSGSWDRTFKIWRIADSKCLESVVAHEDAVNSVVAADFDALVLTGSADGTVKLWRREMYGKETKHKPIQTLLKQDTAVTALIISAAAPVAYSASSDGVINFWEWETERKMLSHGGVLRGHKLAVLCLATAGSLMLSGSADKTICVWRREGTGVHSCLSVLTGHSEPVKCLSIEEDEEDEEGNDLLNGCAGGKRFILYSGSLDRNVL</sequence>
<evidence type="ECO:0000313" key="4">
    <source>
        <dbReference type="EMBL" id="KAK8965081.1"/>
    </source>
</evidence>
<name>A0ABR2MM73_9ASPA</name>
<dbReference type="InterPro" id="IPR001680">
    <property type="entry name" value="WD40_rpt"/>
</dbReference>
<keyword evidence="1 3" id="KW-0853">WD repeat</keyword>
<dbReference type="Proteomes" id="UP001412067">
    <property type="component" value="Unassembled WGS sequence"/>
</dbReference>
<keyword evidence="2" id="KW-0677">Repeat</keyword>
<dbReference type="PRINTS" id="PR00320">
    <property type="entry name" value="GPROTEINBRPT"/>
</dbReference>
<dbReference type="InterPro" id="IPR036322">
    <property type="entry name" value="WD40_repeat_dom_sf"/>
</dbReference>
<dbReference type="PANTHER" id="PTHR22844">
    <property type="entry name" value="F-BOX AND WD40 DOMAIN PROTEIN"/>
    <property type="match status" value="1"/>
</dbReference>